<keyword evidence="3" id="KW-1185">Reference proteome</keyword>
<dbReference type="Pfam" id="PF00561">
    <property type="entry name" value="Abhydrolase_1"/>
    <property type="match status" value="1"/>
</dbReference>
<accession>A0A929G1Z3</accession>
<dbReference type="PANTHER" id="PTHR43194">
    <property type="entry name" value="HYDROLASE ALPHA/BETA FOLD FAMILY"/>
    <property type="match status" value="1"/>
</dbReference>
<comment type="caution">
    <text evidence="2">The sequence shown here is derived from an EMBL/GenBank/DDBJ whole genome shotgun (WGS) entry which is preliminary data.</text>
</comment>
<organism evidence="2 3">
    <name type="scientific">Saccharopolyspora montiporae</name>
    <dbReference type="NCBI Taxonomy" id="2781240"/>
    <lineage>
        <taxon>Bacteria</taxon>
        <taxon>Bacillati</taxon>
        <taxon>Actinomycetota</taxon>
        <taxon>Actinomycetes</taxon>
        <taxon>Pseudonocardiales</taxon>
        <taxon>Pseudonocardiaceae</taxon>
        <taxon>Saccharopolyspora</taxon>
    </lineage>
</organism>
<dbReference type="Gene3D" id="3.40.50.1820">
    <property type="entry name" value="alpha/beta hydrolase"/>
    <property type="match status" value="1"/>
</dbReference>
<dbReference type="AlphaFoldDB" id="A0A929G1Z3"/>
<protein>
    <submittedName>
        <fullName evidence="2">Alpha/beta hydrolase</fullName>
    </submittedName>
</protein>
<dbReference type="EMBL" id="JADEYC010000019">
    <property type="protein sequence ID" value="MBE9375203.1"/>
    <property type="molecule type" value="Genomic_DNA"/>
</dbReference>
<dbReference type="PRINTS" id="PR00111">
    <property type="entry name" value="ABHYDROLASE"/>
</dbReference>
<name>A0A929G1Z3_9PSEU</name>
<dbReference type="RefSeq" id="WP_193928653.1">
    <property type="nucleotide sequence ID" value="NZ_JADEYC010000019.1"/>
</dbReference>
<dbReference type="Proteomes" id="UP000598360">
    <property type="component" value="Unassembled WGS sequence"/>
</dbReference>
<evidence type="ECO:0000259" key="1">
    <source>
        <dbReference type="Pfam" id="PF00561"/>
    </source>
</evidence>
<dbReference type="PANTHER" id="PTHR43194:SF2">
    <property type="entry name" value="PEROXISOMAL MEMBRANE PROTEIN LPX1"/>
    <property type="match status" value="1"/>
</dbReference>
<keyword evidence="2" id="KW-0378">Hydrolase</keyword>
<proteinExistence type="predicted"/>
<dbReference type="InterPro" id="IPR029058">
    <property type="entry name" value="AB_hydrolase_fold"/>
</dbReference>
<reference evidence="2" key="1">
    <citation type="submission" date="2020-10" db="EMBL/GenBank/DDBJ databases">
        <title>Diversity and distribution of actinomycetes associated with coral in the coast of Hainan.</title>
        <authorList>
            <person name="Li F."/>
        </authorList>
    </citation>
    <scope>NUCLEOTIDE SEQUENCE</scope>
    <source>
        <strain evidence="2">HNM0983</strain>
    </source>
</reference>
<evidence type="ECO:0000313" key="3">
    <source>
        <dbReference type="Proteomes" id="UP000598360"/>
    </source>
</evidence>
<dbReference type="GO" id="GO:0016787">
    <property type="term" value="F:hydrolase activity"/>
    <property type="evidence" value="ECO:0007669"/>
    <property type="project" value="UniProtKB-KW"/>
</dbReference>
<gene>
    <name evidence="2" type="ORF">IQ251_12190</name>
</gene>
<dbReference type="InterPro" id="IPR000073">
    <property type="entry name" value="AB_hydrolase_1"/>
</dbReference>
<dbReference type="InterPro" id="IPR050228">
    <property type="entry name" value="Carboxylesterase_BioH"/>
</dbReference>
<feature type="domain" description="AB hydrolase-1" evidence="1">
    <location>
        <begin position="20"/>
        <end position="247"/>
    </location>
</feature>
<sequence length="261" mass="27182">MPAAAVNGIRTAYREAGAGPPVVLVHGLGEDGTSWRTQQDALTDRRTIAPDLRGHGASGLGEPDGTWMQLRDDLLGFLQQVSGPATCVGFSLGGVLVLAAAAERPDLVPSAVTVATSAVVGRSAAEFYTERARQVRAGDRDAVLDSLRTDTAAMLNGGADPATAWRKRAAAIGAGEGYANAAAAMAGLREHPLAPRLGEISGPVEVIGAEHDRLCPRKAADILLESLPRSRYHEIAGSGHLVHADAPEQLTDLLNRLLPQA</sequence>
<dbReference type="SUPFAM" id="SSF53474">
    <property type="entry name" value="alpha/beta-Hydrolases"/>
    <property type="match status" value="1"/>
</dbReference>
<evidence type="ECO:0000313" key="2">
    <source>
        <dbReference type="EMBL" id="MBE9375203.1"/>
    </source>
</evidence>